<comment type="caution">
    <text evidence="4">The sequence shown here is derived from an EMBL/GenBank/DDBJ whole genome shotgun (WGS) entry which is preliminary data.</text>
</comment>
<evidence type="ECO:0000256" key="2">
    <source>
        <dbReference type="ARBA" id="ARBA00023186"/>
    </source>
</evidence>
<dbReference type="Gene3D" id="3.40.50.10900">
    <property type="entry name" value="PAC-like subunit"/>
    <property type="match status" value="1"/>
</dbReference>
<dbReference type="InterPro" id="IPR019151">
    <property type="entry name" value="Proteasome_assmbl_chaperone_2"/>
</dbReference>
<dbReference type="GO" id="GO:0043248">
    <property type="term" value="P:proteasome assembly"/>
    <property type="evidence" value="ECO:0007669"/>
    <property type="project" value="TreeGrafter"/>
</dbReference>
<organism evidence="4 5">
    <name type="scientific">Coptotermes formosanus</name>
    <name type="common">Formosan subterranean termite</name>
    <dbReference type="NCBI Taxonomy" id="36987"/>
    <lineage>
        <taxon>Eukaryota</taxon>
        <taxon>Metazoa</taxon>
        <taxon>Ecdysozoa</taxon>
        <taxon>Arthropoda</taxon>
        <taxon>Hexapoda</taxon>
        <taxon>Insecta</taxon>
        <taxon>Pterygota</taxon>
        <taxon>Neoptera</taxon>
        <taxon>Polyneoptera</taxon>
        <taxon>Dictyoptera</taxon>
        <taxon>Blattodea</taxon>
        <taxon>Blattoidea</taxon>
        <taxon>Termitoidae</taxon>
        <taxon>Rhinotermitidae</taxon>
        <taxon>Coptotermes</taxon>
    </lineage>
</organism>
<dbReference type="GO" id="GO:0005634">
    <property type="term" value="C:nucleus"/>
    <property type="evidence" value="ECO:0007669"/>
    <property type="project" value="TreeGrafter"/>
</dbReference>
<dbReference type="EMBL" id="BLKM01000104">
    <property type="protein sequence ID" value="GFG28987.1"/>
    <property type="molecule type" value="Genomic_DNA"/>
</dbReference>
<dbReference type="GO" id="GO:0005829">
    <property type="term" value="C:cytosol"/>
    <property type="evidence" value="ECO:0007669"/>
    <property type="project" value="TreeGrafter"/>
</dbReference>
<evidence type="ECO:0000256" key="1">
    <source>
        <dbReference type="ARBA" id="ARBA00019186"/>
    </source>
</evidence>
<dbReference type="InterPro" id="IPR016562">
    <property type="entry name" value="Proteasome_assmbl_chp_2_euk"/>
</dbReference>
<sequence>PSVSVGNAGQLGVDLLITKIKPQKFGLVWHSAILPMVGGDPYSSSQAALTTSAELFYSEQWKLVIFQIRSPIVQETSQDFMDRLMEWIKQNSIDSVVILSGIFDYTRNDSEIAGPPVKFVVSPSFAERCEVLKRLEEDQGVTSDCQSHSVVVCDASQKPNKISMYGGGISWKLFNAW</sequence>
<evidence type="ECO:0000313" key="5">
    <source>
        <dbReference type="Proteomes" id="UP000502823"/>
    </source>
</evidence>
<feature type="non-terminal residue" evidence="4">
    <location>
        <position position="1"/>
    </location>
</feature>
<dbReference type="InterPro" id="IPR038389">
    <property type="entry name" value="PSMG2_sf"/>
</dbReference>
<dbReference type="PANTHER" id="PTHR12970">
    <property type="entry name" value="PROTEASOME ASSEMBLY CHAPERONE 2"/>
    <property type="match status" value="1"/>
</dbReference>
<evidence type="ECO:0000256" key="3">
    <source>
        <dbReference type="ARBA" id="ARBA00025745"/>
    </source>
</evidence>
<keyword evidence="5" id="KW-1185">Reference proteome</keyword>
<proteinExistence type="inferred from homology"/>
<dbReference type="InParanoid" id="A0A6L2PFW4"/>
<keyword evidence="2" id="KW-0143">Chaperone</keyword>
<comment type="similarity">
    <text evidence="3">Belongs to the PSMG2 family.</text>
</comment>
<dbReference type="Proteomes" id="UP000502823">
    <property type="component" value="Unassembled WGS sequence"/>
</dbReference>
<gene>
    <name evidence="4" type="ORF">Cfor_02311</name>
</gene>
<evidence type="ECO:0000313" key="4">
    <source>
        <dbReference type="EMBL" id="GFG28987.1"/>
    </source>
</evidence>
<protein>
    <recommendedName>
        <fullName evidence="1">Proteasome assembly chaperone 2</fullName>
    </recommendedName>
</protein>
<dbReference type="OrthoDB" id="8180896at2759"/>
<dbReference type="Pfam" id="PF09754">
    <property type="entry name" value="PAC2"/>
    <property type="match status" value="1"/>
</dbReference>
<dbReference type="AlphaFoldDB" id="A0A6L2PFW4"/>
<dbReference type="PANTHER" id="PTHR12970:SF1">
    <property type="entry name" value="PROTEASOME ASSEMBLY CHAPERONE 2"/>
    <property type="match status" value="1"/>
</dbReference>
<reference evidence="5" key="1">
    <citation type="submission" date="2020-01" db="EMBL/GenBank/DDBJ databases">
        <title>Draft genome sequence of the Termite Coptotermes fromosanus.</title>
        <authorList>
            <person name="Itakura S."/>
            <person name="Yosikawa Y."/>
            <person name="Umezawa K."/>
        </authorList>
    </citation>
    <scope>NUCLEOTIDE SEQUENCE [LARGE SCALE GENOMIC DNA]</scope>
</reference>
<accession>A0A6L2PFW4</accession>
<name>A0A6L2PFW4_COPFO</name>